<accession>A0ABQ2CWU0</accession>
<dbReference type="EMBL" id="BMOD01000003">
    <property type="protein sequence ID" value="GGJ28844.1"/>
    <property type="molecule type" value="Genomic_DNA"/>
</dbReference>
<dbReference type="Gene3D" id="3.40.50.720">
    <property type="entry name" value="NAD(P)-binding Rossmann-like Domain"/>
    <property type="match status" value="1"/>
</dbReference>
<feature type="domain" description="Gfo/Idh/MocA-like oxidoreductase C-terminal" evidence="2">
    <location>
        <begin position="144"/>
        <end position="391"/>
    </location>
</feature>
<dbReference type="InterPro" id="IPR004104">
    <property type="entry name" value="Gfo/Idh/MocA-like_OxRdtase_C"/>
</dbReference>
<evidence type="ECO:0000259" key="1">
    <source>
        <dbReference type="Pfam" id="PF01408"/>
    </source>
</evidence>
<name>A0ABQ2CWU0_9DEIO</name>
<dbReference type="InterPro" id="IPR051450">
    <property type="entry name" value="Gfo/Idh/MocA_Oxidoreductases"/>
</dbReference>
<evidence type="ECO:0000313" key="4">
    <source>
        <dbReference type="Proteomes" id="UP000632222"/>
    </source>
</evidence>
<dbReference type="Proteomes" id="UP000632222">
    <property type="component" value="Unassembled WGS sequence"/>
</dbReference>
<dbReference type="RefSeq" id="WP_189001692.1">
    <property type="nucleotide sequence ID" value="NZ_BMOD01000003.1"/>
</dbReference>
<evidence type="ECO:0000259" key="2">
    <source>
        <dbReference type="Pfam" id="PF02894"/>
    </source>
</evidence>
<dbReference type="SUPFAM" id="SSF51735">
    <property type="entry name" value="NAD(P)-binding Rossmann-fold domains"/>
    <property type="match status" value="1"/>
</dbReference>
<comment type="caution">
    <text evidence="3">The sequence shown here is derived from an EMBL/GenBank/DDBJ whole genome shotgun (WGS) entry which is preliminary data.</text>
</comment>
<reference evidence="4" key="1">
    <citation type="journal article" date="2019" name="Int. J. Syst. Evol. Microbiol.">
        <title>The Global Catalogue of Microorganisms (GCM) 10K type strain sequencing project: providing services to taxonomists for standard genome sequencing and annotation.</title>
        <authorList>
            <consortium name="The Broad Institute Genomics Platform"/>
            <consortium name="The Broad Institute Genome Sequencing Center for Infectious Disease"/>
            <person name="Wu L."/>
            <person name="Ma J."/>
        </authorList>
    </citation>
    <scope>NUCLEOTIDE SEQUENCE [LARGE SCALE GENOMIC DNA]</scope>
    <source>
        <strain evidence="4">JCM 14370</strain>
    </source>
</reference>
<protein>
    <submittedName>
        <fullName evidence="3">Oxidoreductase</fullName>
    </submittedName>
</protein>
<evidence type="ECO:0000313" key="3">
    <source>
        <dbReference type="EMBL" id="GGJ28844.1"/>
    </source>
</evidence>
<dbReference type="InterPro" id="IPR000683">
    <property type="entry name" value="Gfo/Idh/MocA-like_OxRdtase_N"/>
</dbReference>
<dbReference type="Pfam" id="PF01408">
    <property type="entry name" value="GFO_IDH_MocA"/>
    <property type="match status" value="1"/>
</dbReference>
<gene>
    <name evidence="3" type="ORF">GCM10008938_13670</name>
</gene>
<organism evidence="3 4">
    <name type="scientific">Deinococcus roseus</name>
    <dbReference type="NCBI Taxonomy" id="392414"/>
    <lineage>
        <taxon>Bacteria</taxon>
        <taxon>Thermotogati</taxon>
        <taxon>Deinococcota</taxon>
        <taxon>Deinococci</taxon>
        <taxon>Deinococcales</taxon>
        <taxon>Deinococcaceae</taxon>
        <taxon>Deinococcus</taxon>
    </lineage>
</organism>
<proteinExistence type="predicted"/>
<dbReference type="Gene3D" id="3.30.360.10">
    <property type="entry name" value="Dihydrodipicolinate Reductase, domain 2"/>
    <property type="match status" value="1"/>
</dbReference>
<dbReference type="PANTHER" id="PTHR43377:SF2">
    <property type="entry name" value="BINDING ROSSMANN FOLD OXIDOREDUCTASE, PUTATIVE (AFU_ORTHOLOGUE AFUA_4G00560)-RELATED"/>
    <property type="match status" value="1"/>
</dbReference>
<dbReference type="PANTHER" id="PTHR43377">
    <property type="entry name" value="BILIVERDIN REDUCTASE A"/>
    <property type="match status" value="1"/>
</dbReference>
<sequence length="432" mass="47785">MTEPIQALLLGAGSRGYDVFARWALEHPESLKFVAVADPDPGKRQRMMEEHGIPLNHAFANWQDALNANLPIQAVVNALPDHLHEESATRVMQKGYHQLLEKPITNNLSGAVRIAEAAEASGKVLMLAYVLRYTPFFSTIHDVVQSGQLGEVTHFEWSENVSSIHYSHSFVRGNWSNTEKSSPMILAKCSHDLDQLSWILPKRIKHLSSFGSLLHFREENKPEGAPKRCLDGCPAAETCAFHAAKIYLTEYVSWPVNVISTDMSLDGRIKALQEGPYGVCVYQSDNDVVDHQVVMFELAGGGSGTLAMHGHSGEEGRYVRIDGTKATLRAVFTDRKQEIWLEPHTFETSYLTGGHQIPIQAPSGTAGMGHGGGDDGVCQAFVQAVQNGTIEPTSQYLESQYLAFAIEEARNQRSMVNMEEFRERAAVRALQV</sequence>
<dbReference type="SUPFAM" id="SSF55347">
    <property type="entry name" value="Glyceraldehyde-3-phosphate dehydrogenase-like, C-terminal domain"/>
    <property type="match status" value="1"/>
</dbReference>
<feature type="domain" description="Gfo/Idh/MocA-like oxidoreductase N-terminal" evidence="1">
    <location>
        <begin position="7"/>
        <end position="129"/>
    </location>
</feature>
<dbReference type="InterPro" id="IPR036291">
    <property type="entry name" value="NAD(P)-bd_dom_sf"/>
</dbReference>
<dbReference type="Pfam" id="PF02894">
    <property type="entry name" value="GFO_IDH_MocA_C"/>
    <property type="match status" value="1"/>
</dbReference>
<keyword evidence="4" id="KW-1185">Reference proteome</keyword>